<dbReference type="eggNOG" id="KOG1601">
    <property type="taxonomic scope" value="Eukaryota"/>
</dbReference>
<dbReference type="Pfam" id="PF06200">
    <property type="entry name" value="tify"/>
    <property type="match status" value="1"/>
</dbReference>
<dbReference type="PROSITE" id="PS51320">
    <property type="entry name" value="TIFY"/>
    <property type="match status" value="1"/>
</dbReference>
<feature type="region of interest" description="Disordered" evidence="10">
    <location>
        <begin position="716"/>
        <end position="786"/>
    </location>
</feature>
<feature type="compositionally biased region" description="Basic and acidic residues" evidence="10">
    <location>
        <begin position="1"/>
        <end position="16"/>
    </location>
</feature>
<dbReference type="AlphaFoldDB" id="J3MH90"/>
<dbReference type="HOGENOM" id="CLU_322487_0_0_1"/>
<dbReference type="InterPro" id="IPR013087">
    <property type="entry name" value="Znf_C2H2_type"/>
</dbReference>
<evidence type="ECO:0000256" key="6">
    <source>
        <dbReference type="ARBA" id="ARBA00023163"/>
    </source>
</evidence>
<dbReference type="PANTHER" id="PTHR13165">
    <property type="entry name" value="ARSENITE-RESISTANCE PROTEIN 2"/>
    <property type="match status" value="1"/>
</dbReference>
<dbReference type="InterPro" id="IPR010399">
    <property type="entry name" value="Tify_dom"/>
</dbReference>
<evidence type="ECO:0000256" key="9">
    <source>
        <dbReference type="PROSITE-ProRule" id="PRU00357"/>
    </source>
</evidence>
<evidence type="ECO:0000256" key="8">
    <source>
        <dbReference type="PROSITE-ProRule" id="PRU00094"/>
    </source>
</evidence>
<evidence type="ECO:0000256" key="10">
    <source>
        <dbReference type="SAM" id="MobiDB-lite"/>
    </source>
</evidence>
<dbReference type="EnsemblPlants" id="OB06G33840.1">
    <property type="protein sequence ID" value="OB06G33840.1"/>
    <property type="gene ID" value="OB06G33840"/>
</dbReference>
<dbReference type="GO" id="GO:0016604">
    <property type="term" value="C:nuclear body"/>
    <property type="evidence" value="ECO:0007669"/>
    <property type="project" value="TreeGrafter"/>
</dbReference>
<dbReference type="GO" id="GO:0031053">
    <property type="term" value="P:primary miRNA processing"/>
    <property type="evidence" value="ECO:0007669"/>
    <property type="project" value="TreeGrafter"/>
</dbReference>
<evidence type="ECO:0008006" key="16">
    <source>
        <dbReference type="Google" id="ProtNLM"/>
    </source>
</evidence>
<dbReference type="Pfam" id="PF06203">
    <property type="entry name" value="CCT"/>
    <property type="match status" value="1"/>
</dbReference>
<keyword evidence="7 9" id="KW-0539">Nucleus</keyword>
<dbReference type="SUPFAM" id="SSF57716">
    <property type="entry name" value="Glucocorticoid receptor-like (DNA-binding domain)"/>
    <property type="match status" value="1"/>
</dbReference>
<dbReference type="InterPro" id="IPR000679">
    <property type="entry name" value="Znf_GATA"/>
</dbReference>
<keyword evidence="8" id="KW-0479">Metal-binding</keyword>
<feature type="region of interest" description="Disordered" evidence="10">
    <location>
        <begin position="1"/>
        <end position="53"/>
    </location>
</feature>
<feature type="compositionally biased region" description="Acidic residues" evidence="10">
    <location>
        <begin position="17"/>
        <end position="38"/>
    </location>
</feature>
<protein>
    <recommendedName>
        <fullName evidence="16">C2H2-type domain-containing protein</fullName>
    </recommendedName>
</protein>
<name>J3MH90_ORYBR</name>
<feature type="region of interest" description="Disordered" evidence="10">
    <location>
        <begin position="174"/>
        <end position="209"/>
    </location>
</feature>
<keyword evidence="15" id="KW-1185">Reference proteome</keyword>
<keyword evidence="5" id="KW-0805">Transcription regulation</keyword>
<feature type="region of interest" description="Disordered" evidence="10">
    <location>
        <begin position="268"/>
        <end position="298"/>
    </location>
</feature>
<keyword evidence="6" id="KW-0804">Transcription</keyword>
<evidence type="ECO:0000313" key="14">
    <source>
        <dbReference type="EnsemblPlants" id="OB06G33840.1"/>
    </source>
</evidence>
<proteinExistence type="inferred from homology"/>
<feature type="compositionally biased region" description="Polar residues" evidence="10">
    <location>
        <begin position="271"/>
        <end position="298"/>
    </location>
</feature>
<dbReference type="Gene3D" id="3.30.50.10">
    <property type="entry name" value="Erythroid Transcription Factor GATA-1, subunit A"/>
    <property type="match status" value="1"/>
</dbReference>
<dbReference type="Pfam" id="PF12066">
    <property type="entry name" value="SERRATE_Ars2_N"/>
    <property type="match status" value="1"/>
</dbReference>
<dbReference type="PROSITE" id="PS00028">
    <property type="entry name" value="ZINC_FINGER_C2H2_1"/>
    <property type="match status" value="1"/>
</dbReference>
<comment type="similarity">
    <text evidence="4">Belongs to the type IV zinc-finger family. Class C subfamily.</text>
</comment>
<keyword evidence="8" id="KW-0862">Zinc</keyword>
<dbReference type="PROSITE" id="PS50114">
    <property type="entry name" value="GATA_ZN_FINGER_2"/>
    <property type="match status" value="1"/>
</dbReference>
<accession>J3MH90</accession>
<feature type="region of interest" description="Disordered" evidence="10">
    <location>
        <begin position="460"/>
        <end position="508"/>
    </location>
</feature>
<dbReference type="InterPro" id="IPR039727">
    <property type="entry name" value="SE/Ars2"/>
</dbReference>
<evidence type="ECO:0000259" key="13">
    <source>
        <dbReference type="PROSITE" id="PS51320"/>
    </source>
</evidence>
<reference evidence="14" key="2">
    <citation type="submission" date="2013-04" db="UniProtKB">
        <authorList>
            <consortium name="EnsemblPlants"/>
        </authorList>
    </citation>
    <scope>IDENTIFICATION</scope>
</reference>
<dbReference type="PROSITE" id="PS00344">
    <property type="entry name" value="GATA_ZN_FINGER_1"/>
    <property type="match status" value="1"/>
</dbReference>
<evidence type="ECO:0000256" key="4">
    <source>
        <dbReference type="ARBA" id="ARBA00007722"/>
    </source>
</evidence>
<feature type="domain" description="Tify" evidence="13">
    <location>
        <begin position="80"/>
        <end position="115"/>
    </location>
</feature>
<evidence type="ECO:0000256" key="3">
    <source>
        <dbReference type="ARBA" id="ARBA00005407"/>
    </source>
</evidence>
<evidence type="ECO:0000256" key="2">
    <source>
        <dbReference type="ARBA" id="ARBA00004123"/>
    </source>
</evidence>
<dbReference type="CDD" id="cd00202">
    <property type="entry name" value="ZnF_GATA"/>
    <property type="match status" value="1"/>
</dbReference>
<dbReference type="InterPro" id="IPR013088">
    <property type="entry name" value="Znf_NHR/GATA"/>
</dbReference>
<evidence type="ECO:0000313" key="15">
    <source>
        <dbReference type="Proteomes" id="UP000006038"/>
    </source>
</evidence>
<dbReference type="PROSITE" id="PS51017">
    <property type="entry name" value="CCT"/>
    <property type="match status" value="1"/>
</dbReference>
<dbReference type="PANTHER" id="PTHR13165:SF0">
    <property type="entry name" value="SERRATE RNA EFFECTOR MOLECULE HOMOLOG"/>
    <property type="match status" value="1"/>
</dbReference>
<dbReference type="STRING" id="4533.J3MH90"/>
<dbReference type="eggNOG" id="KOG2295">
    <property type="taxonomic scope" value="Eukaryota"/>
</dbReference>
<comment type="similarity">
    <text evidence="3">Belongs to the ARS2 family.</text>
</comment>
<evidence type="ECO:0000256" key="7">
    <source>
        <dbReference type="ARBA" id="ARBA00023242"/>
    </source>
</evidence>
<feature type="domain" description="GATA-type" evidence="11">
    <location>
        <begin position="210"/>
        <end position="258"/>
    </location>
</feature>
<sequence>MARYEEHAHGHGHGHEAEDEDDEEEDEEEVEMEEDEDGEGRHHEGGGSAEEGVPMDADAAAATLGAQMDQHGAMVAAAVPAMASNQLTLSFQGEVYVFDSVSPDKVQAVLLLLGGRELNPGLGSGASSSAPYSKRLNFPHRVASLMRFREKRKERNFDKKIRYSVRKEVALRMQRNRGQFTSSKPKGDEATSELTAPDGSPNWGSVEGRPPSAAECHHCGISAKATPMMRRGPDGPRTLCNACGLMWANKGMLRDLSKAPPTPIQAIPSANDGNGSAGAPTTEQEIPTPATANGHESSTLDIVDRNCTLDQMVNTYGYDYERGGGRGGYDDDRYHGRYQNRAADWPDSGFGASNDGPGITQREGLMTYKQFMQVLEDDILPAEAERRYQEYRTEYITTQKRAYFDIHKNDELLKNKYHPTNLSSVIDSRNARCKGVASNFFHDLQNGTLDLGPGITAAAASKAASGSDGNTDDDGDNDKRRKHGRISSKETDPLSGAPVAHPVSSESRRVQVDIEQALALVRKLDTEKGIVGNILSSGDHDKSDVDKSHIGSMGPIIIIRGLTTVKGLEGVELLDTLLTYLWRIHGVDYYGMSEANEPKGIRHVRADSKASNTTNINAADWEKKLDTFWQERLIGQDPMVILAAKDKIDAAAVEVLEPYVRKIRDEKYGWKYGCGAKGCTKLFHAPEFVHKHLRLKHPELVIELTSKVREDLYFQNYMNDPNAPGGTPVMQQSAPDKSRQRPGMDNRLRYDRANRREYDRAERDGGRYSRGDRSPSRDGADDQMFDAFRGRGPNAPFVPEIPAPPILMPVPGAGPLGPFVPAPPEIAMHMLREQGPPPPFEPNGPAHGNAGVLGPMMGGPAPIITMPPSFRHDPRRLRSYNDLDAPDEEVTVLDYRSL</sequence>
<evidence type="ECO:0000256" key="5">
    <source>
        <dbReference type="ARBA" id="ARBA00023015"/>
    </source>
</evidence>
<reference evidence="14" key="1">
    <citation type="journal article" date="2013" name="Nat. Commun.">
        <title>Whole-genome sequencing of Oryza brachyantha reveals mechanisms underlying Oryza genome evolution.</title>
        <authorList>
            <person name="Chen J."/>
            <person name="Huang Q."/>
            <person name="Gao D."/>
            <person name="Wang J."/>
            <person name="Lang Y."/>
            <person name="Liu T."/>
            <person name="Li B."/>
            <person name="Bai Z."/>
            <person name="Luis Goicoechea J."/>
            <person name="Liang C."/>
            <person name="Chen C."/>
            <person name="Zhang W."/>
            <person name="Sun S."/>
            <person name="Liao Y."/>
            <person name="Zhang X."/>
            <person name="Yang L."/>
            <person name="Song C."/>
            <person name="Wang M."/>
            <person name="Shi J."/>
            <person name="Liu G."/>
            <person name="Liu J."/>
            <person name="Zhou H."/>
            <person name="Zhou W."/>
            <person name="Yu Q."/>
            <person name="An N."/>
            <person name="Chen Y."/>
            <person name="Cai Q."/>
            <person name="Wang B."/>
            <person name="Liu B."/>
            <person name="Min J."/>
            <person name="Huang Y."/>
            <person name="Wu H."/>
            <person name="Li Z."/>
            <person name="Zhang Y."/>
            <person name="Yin Y."/>
            <person name="Song W."/>
            <person name="Jiang J."/>
            <person name="Jackson S.A."/>
            <person name="Wing R.A."/>
            <person name="Wang J."/>
            <person name="Chen M."/>
        </authorList>
    </citation>
    <scope>NUCLEOTIDE SEQUENCE [LARGE SCALE GENOMIC DNA]</scope>
    <source>
        <strain evidence="14">cv. IRGC 101232</strain>
    </source>
</reference>
<evidence type="ECO:0000259" key="12">
    <source>
        <dbReference type="PROSITE" id="PS51017"/>
    </source>
</evidence>
<dbReference type="Proteomes" id="UP000006038">
    <property type="component" value="Chromosome 6"/>
</dbReference>
<feature type="compositionally biased region" description="Basic and acidic residues" evidence="10">
    <location>
        <begin position="736"/>
        <end position="780"/>
    </location>
</feature>
<dbReference type="Pfam" id="PF00320">
    <property type="entry name" value="GATA"/>
    <property type="match status" value="1"/>
</dbReference>
<dbReference type="InterPro" id="IPR007042">
    <property type="entry name" value="SERRATE/Ars2_C"/>
</dbReference>
<feature type="compositionally biased region" description="Low complexity" evidence="10">
    <location>
        <begin position="460"/>
        <end position="469"/>
    </location>
</feature>
<dbReference type="GO" id="GO:0006355">
    <property type="term" value="P:regulation of DNA-templated transcription"/>
    <property type="evidence" value="ECO:0007669"/>
    <property type="project" value="InterPro"/>
</dbReference>
<dbReference type="GO" id="GO:0008270">
    <property type="term" value="F:zinc ion binding"/>
    <property type="evidence" value="ECO:0007669"/>
    <property type="project" value="UniProtKB-KW"/>
</dbReference>
<evidence type="ECO:0000256" key="1">
    <source>
        <dbReference type="ARBA" id="ARBA00002206"/>
    </source>
</evidence>
<comment type="subcellular location">
    <subcellularLocation>
        <location evidence="2 9">Nucleus</location>
    </subcellularLocation>
</comment>
<dbReference type="Pfam" id="PF04959">
    <property type="entry name" value="ARS2"/>
    <property type="match status" value="1"/>
</dbReference>
<comment type="function">
    <text evidence="1">Transcriptional activator that specifically binds 5'-GATA-3' or 5'-GAT-3' motifs within gene promoters.</text>
</comment>
<feature type="domain" description="CCT" evidence="12">
    <location>
        <begin position="141"/>
        <end position="183"/>
    </location>
</feature>
<organism evidence="14">
    <name type="scientific">Oryza brachyantha</name>
    <name type="common">malo sina</name>
    <dbReference type="NCBI Taxonomy" id="4533"/>
    <lineage>
        <taxon>Eukaryota</taxon>
        <taxon>Viridiplantae</taxon>
        <taxon>Streptophyta</taxon>
        <taxon>Embryophyta</taxon>
        <taxon>Tracheophyta</taxon>
        <taxon>Spermatophyta</taxon>
        <taxon>Magnoliopsida</taxon>
        <taxon>Liliopsida</taxon>
        <taxon>Poales</taxon>
        <taxon>Poaceae</taxon>
        <taxon>BOP clade</taxon>
        <taxon>Oryzoideae</taxon>
        <taxon>Oryzeae</taxon>
        <taxon>Oryzinae</taxon>
        <taxon>Oryza</taxon>
    </lineage>
</organism>
<dbReference type="InterPro" id="IPR010402">
    <property type="entry name" value="CCT_domain"/>
</dbReference>
<dbReference type="SMART" id="SM00401">
    <property type="entry name" value="ZnF_GATA"/>
    <property type="match status" value="1"/>
</dbReference>
<dbReference type="GO" id="GO:0043565">
    <property type="term" value="F:sequence-specific DNA binding"/>
    <property type="evidence" value="ECO:0007669"/>
    <property type="project" value="InterPro"/>
</dbReference>
<dbReference type="InterPro" id="IPR021933">
    <property type="entry name" value="SERRATE/Ars2_N"/>
</dbReference>
<keyword evidence="8" id="KW-0863">Zinc-finger</keyword>
<dbReference type="Gramene" id="OB06G33840.1">
    <property type="protein sequence ID" value="OB06G33840.1"/>
    <property type="gene ID" value="OB06G33840"/>
</dbReference>
<evidence type="ECO:0000259" key="11">
    <source>
        <dbReference type="PROSITE" id="PS50114"/>
    </source>
</evidence>
<dbReference type="SMART" id="SM00979">
    <property type="entry name" value="TIFY"/>
    <property type="match status" value="1"/>
</dbReference>
<dbReference type="OMA" id="HRYQEYK"/>